<organism evidence="7 8">
    <name type="scientific">Kluyveromyces lactis (strain ATCC 8585 / CBS 2359 / DSM 70799 / NBRC 1267 / NRRL Y-1140 / WM37)</name>
    <name type="common">Yeast</name>
    <name type="synonym">Candida sphaerica</name>
    <dbReference type="NCBI Taxonomy" id="284590"/>
    <lineage>
        <taxon>Eukaryota</taxon>
        <taxon>Fungi</taxon>
        <taxon>Dikarya</taxon>
        <taxon>Ascomycota</taxon>
        <taxon>Saccharomycotina</taxon>
        <taxon>Saccharomycetes</taxon>
        <taxon>Saccharomycetales</taxon>
        <taxon>Saccharomycetaceae</taxon>
        <taxon>Kluyveromyces</taxon>
    </lineage>
</organism>
<dbReference type="FunCoup" id="Q6CYF5">
    <property type="interactions" value="1188"/>
</dbReference>
<gene>
    <name evidence="7" type="ORF">KLLA0_A00803g</name>
</gene>
<keyword evidence="2" id="KW-0813">Transport</keyword>
<comment type="subcellular location">
    <subcellularLocation>
        <location evidence="1">Nucleus</location>
    </subcellularLocation>
</comment>
<evidence type="ECO:0000259" key="6">
    <source>
        <dbReference type="PROSITE" id="PS50166"/>
    </source>
</evidence>
<dbReference type="Proteomes" id="UP000000598">
    <property type="component" value="Chromosome A"/>
</dbReference>
<proteinExistence type="predicted"/>
<dbReference type="PaxDb" id="284590-Q6CYF5"/>
<dbReference type="GO" id="GO:0031267">
    <property type="term" value="F:small GTPase binding"/>
    <property type="evidence" value="ECO:0007669"/>
    <property type="project" value="InterPro"/>
</dbReference>
<dbReference type="EMBL" id="CR382121">
    <property type="protein sequence ID" value="CAH02622.1"/>
    <property type="molecule type" value="Genomic_DNA"/>
</dbReference>
<keyword evidence="8" id="KW-1185">Reference proteome</keyword>
<dbReference type="OMA" id="TAYPNFM"/>
<sequence>MSIPYLLEGIQSPQKEEREDAENSLLERCATDPPDTFIELIDTATNNNASASTRQLALLCLRKFTTMYWSAGFPSFVGPPGVGEQGKDLVRRGLLSLLANEDTEKKVISTVTYCIVQICAVDFPDEWPGLLDYLNENILNYHSENAISLLTELVQDIITNEMFFDNHSGAKIVNTVLLALNDDTLRLQAKSKLLQLYHHCISQLRNVSMFVTSELMSEWLIPHLKAMNDCIDKLLESYGNNMESEVIGLKGELFMALSKLFDLNQSILGSNGDLSYRLRITLDAIKSNANSYARALTNNDELRLEIINSSCINTVQYLAYIPSDLIENPTLPDFTEDFIKLCLLPEDYFKLSDFNEFISKETGLSASYNARDEIGQYVSSCSDEIYRHITDSVLQKCLQVTSNEAQYQEACLFLFQELCSNETSMNVPRYQDFLSLAVMILDDDACPTFVKSRTILTIPKFFENNMETLPEIKQLVQQFLVKTVNCTISAEDDFLLASLVISFTYYTSFAELGSILDYQTSMILQQSLLKAIKTLYVDSEEDSLGLLLEAMHEIVKTWHFQQDLHTKQEILNLLLKLSSSEPSNVRIVFESVRSLPYLLRDINCTDYTRLCESCFPSFIEAMSTFLQSQQTYSPLVVLALEFLSVFLKNPPVGNHISDEVAEYVLNPIVQFIKQCPDENIAETALQAFVYLACNSNPKFWKDSMFDLCSLVFDPERSLYKTIDVAPIMLLSLRVTQPHENRFIGQIMEYTISKLVDPNKLHPVDSFIIISCEVILKDIQSFLAYIFSIPISAEESIPNKLIRELFDCFEENRSKNMLKEVALSLSELFFSNDQRLTRSSYHDESDGVVRPFKEYIVKMFADELTRQTDIEEEEEEEEEEENDITPKDYEEDYVSQLNDDVVLLTGRVIDMELKEILVQFFKSTQQSNDNSLGRVLKNLDEQERLKILSALFE</sequence>
<feature type="domain" description="Importin N-terminal" evidence="6">
    <location>
        <begin position="21"/>
        <end position="100"/>
    </location>
</feature>
<dbReference type="eggNOG" id="KOG2274">
    <property type="taxonomic scope" value="Eukaryota"/>
</dbReference>
<dbReference type="InterPro" id="IPR056840">
    <property type="entry name" value="HEAT_IPO9_central"/>
</dbReference>
<dbReference type="PROSITE" id="PS50166">
    <property type="entry name" value="IMPORTIN_B_NT"/>
    <property type="match status" value="1"/>
</dbReference>
<dbReference type="InterPro" id="IPR016024">
    <property type="entry name" value="ARM-type_fold"/>
</dbReference>
<dbReference type="PANTHER" id="PTHR10997">
    <property type="entry name" value="IMPORTIN-7, 8, 11"/>
    <property type="match status" value="1"/>
</dbReference>
<evidence type="ECO:0000256" key="1">
    <source>
        <dbReference type="ARBA" id="ARBA00004123"/>
    </source>
</evidence>
<evidence type="ECO:0000256" key="5">
    <source>
        <dbReference type="SAM" id="MobiDB-lite"/>
    </source>
</evidence>
<dbReference type="InterPro" id="IPR001494">
    <property type="entry name" value="Importin-beta_N"/>
</dbReference>
<evidence type="ECO:0000313" key="7">
    <source>
        <dbReference type="EMBL" id="CAH02622.1"/>
    </source>
</evidence>
<dbReference type="STRING" id="284590.Q6CYF5"/>
<dbReference type="InterPro" id="IPR011989">
    <property type="entry name" value="ARM-like"/>
</dbReference>
<accession>Q6CYF5</accession>
<evidence type="ECO:0000256" key="3">
    <source>
        <dbReference type="ARBA" id="ARBA00022927"/>
    </source>
</evidence>
<evidence type="ECO:0000256" key="4">
    <source>
        <dbReference type="ARBA" id="ARBA00023242"/>
    </source>
</evidence>
<dbReference type="InParanoid" id="Q6CYF5"/>
<dbReference type="PANTHER" id="PTHR10997:SF9">
    <property type="entry name" value="IMPORTIN-9"/>
    <property type="match status" value="1"/>
</dbReference>
<dbReference type="GO" id="GO:0005829">
    <property type="term" value="C:cytosol"/>
    <property type="evidence" value="ECO:0007669"/>
    <property type="project" value="TreeGrafter"/>
</dbReference>
<dbReference type="GO" id="GO:0006606">
    <property type="term" value="P:protein import into nucleus"/>
    <property type="evidence" value="ECO:0007669"/>
    <property type="project" value="TreeGrafter"/>
</dbReference>
<dbReference type="SMART" id="SM00913">
    <property type="entry name" value="IBN_N"/>
    <property type="match status" value="1"/>
</dbReference>
<keyword evidence="4" id="KW-0539">Nucleus</keyword>
<feature type="compositionally biased region" description="Acidic residues" evidence="5">
    <location>
        <begin position="869"/>
        <end position="888"/>
    </location>
</feature>
<dbReference type="Gene3D" id="1.25.10.10">
    <property type="entry name" value="Leucine-rich Repeat Variant"/>
    <property type="match status" value="1"/>
</dbReference>
<reference evidence="7 8" key="1">
    <citation type="journal article" date="2004" name="Nature">
        <title>Genome evolution in yeasts.</title>
        <authorList>
            <consortium name="Genolevures"/>
            <person name="Dujon B."/>
            <person name="Sherman D."/>
            <person name="Fischer G."/>
            <person name="Durrens P."/>
            <person name="Casaregola S."/>
            <person name="Lafontaine I."/>
            <person name="de Montigny J."/>
            <person name="Marck C."/>
            <person name="Neuveglise C."/>
            <person name="Talla E."/>
            <person name="Goffard N."/>
            <person name="Frangeul L."/>
            <person name="Aigle M."/>
            <person name="Anthouard V."/>
            <person name="Babour A."/>
            <person name="Barbe V."/>
            <person name="Barnay S."/>
            <person name="Blanchin S."/>
            <person name="Beckerich J.M."/>
            <person name="Beyne E."/>
            <person name="Bleykasten C."/>
            <person name="Boisrame A."/>
            <person name="Boyer J."/>
            <person name="Cattolico L."/>
            <person name="Confanioleri F."/>
            <person name="de Daruvar A."/>
            <person name="Despons L."/>
            <person name="Fabre E."/>
            <person name="Fairhead C."/>
            <person name="Ferry-Dumazet H."/>
            <person name="Groppi A."/>
            <person name="Hantraye F."/>
            <person name="Hennequin C."/>
            <person name="Jauniaux N."/>
            <person name="Joyet P."/>
            <person name="Kachouri R."/>
            <person name="Kerrest A."/>
            <person name="Koszul R."/>
            <person name="Lemaire M."/>
            <person name="Lesur I."/>
            <person name="Ma L."/>
            <person name="Muller H."/>
            <person name="Nicaud J.M."/>
            <person name="Nikolski M."/>
            <person name="Oztas S."/>
            <person name="Ozier-Kalogeropoulos O."/>
            <person name="Pellenz S."/>
            <person name="Potier S."/>
            <person name="Richard G.F."/>
            <person name="Straub M.L."/>
            <person name="Suleau A."/>
            <person name="Swennene D."/>
            <person name="Tekaia F."/>
            <person name="Wesolowski-Louvel M."/>
            <person name="Westhof E."/>
            <person name="Wirth B."/>
            <person name="Zeniou-Meyer M."/>
            <person name="Zivanovic I."/>
            <person name="Bolotin-Fukuhara M."/>
            <person name="Thierry A."/>
            <person name="Bouchier C."/>
            <person name="Caudron B."/>
            <person name="Scarpelli C."/>
            <person name="Gaillardin C."/>
            <person name="Weissenbach J."/>
            <person name="Wincker P."/>
            <person name="Souciet J.L."/>
        </authorList>
    </citation>
    <scope>NUCLEOTIDE SEQUENCE [LARGE SCALE GENOMIC DNA]</scope>
    <source>
        <strain evidence="8">ATCC 8585 / CBS 2359 / DSM 70799 / NBRC 1267 / NRRL Y-1140 / WM37</strain>
    </source>
</reference>
<dbReference type="GO" id="GO:0005635">
    <property type="term" value="C:nuclear envelope"/>
    <property type="evidence" value="ECO:0007669"/>
    <property type="project" value="TreeGrafter"/>
</dbReference>
<feature type="region of interest" description="Disordered" evidence="5">
    <location>
        <begin position="866"/>
        <end position="888"/>
    </location>
</feature>
<dbReference type="Pfam" id="PF03810">
    <property type="entry name" value="IBN_N"/>
    <property type="match status" value="1"/>
</dbReference>
<name>Q6CYF5_KLULA</name>
<evidence type="ECO:0000256" key="2">
    <source>
        <dbReference type="ARBA" id="ARBA00022448"/>
    </source>
</evidence>
<dbReference type="Pfam" id="PF25018">
    <property type="entry name" value="HEAT_IPO9_c"/>
    <property type="match status" value="1"/>
</dbReference>
<dbReference type="KEGG" id="kla:KLLA0_A00803g"/>
<evidence type="ECO:0000313" key="8">
    <source>
        <dbReference type="Proteomes" id="UP000000598"/>
    </source>
</evidence>
<dbReference type="AlphaFoldDB" id="Q6CYF5"/>
<dbReference type="SUPFAM" id="SSF48371">
    <property type="entry name" value="ARM repeat"/>
    <property type="match status" value="1"/>
</dbReference>
<protein>
    <submittedName>
        <fullName evidence="7">KLLA0A00803p</fullName>
    </submittedName>
</protein>
<keyword evidence="3" id="KW-0653">Protein transport</keyword>
<dbReference type="HOGENOM" id="CLU_008920_1_0_1"/>